<feature type="transmembrane region" description="Helical" evidence="7">
    <location>
        <begin position="41"/>
        <end position="62"/>
    </location>
</feature>
<evidence type="ECO:0000256" key="1">
    <source>
        <dbReference type="ARBA" id="ARBA00004651"/>
    </source>
</evidence>
<dbReference type="PANTHER" id="PTHR42718">
    <property type="entry name" value="MAJOR FACILITATOR SUPERFAMILY MULTIDRUG TRANSPORTER MFSC"/>
    <property type="match status" value="1"/>
</dbReference>
<feature type="transmembrane region" description="Helical" evidence="7">
    <location>
        <begin position="153"/>
        <end position="173"/>
    </location>
</feature>
<dbReference type="GO" id="GO:0022857">
    <property type="term" value="F:transmembrane transporter activity"/>
    <property type="evidence" value="ECO:0007669"/>
    <property type="project" value="InterPro"/>
</dbReference>
<organism evidence="9 10">
    <name type="scientific">Pyrobaculum arsenaticum</name>
    <dbReference type="NCBI Taxonomy" id="121277"/>
    <lineage>
        <taxon>Archaea</taxon>
        <taxon>Thermoproteota</taxon>
        <taxon>Thermoprotei</taxon>
        <taxon>Thermoproteales</taxon>
        <taxon>Thermoproteaceae</taxon>
        <taxon>Pyrobaculum</taxon>
    </lineage>
</organism>
<dbReference type="InterPro" id="IPR036259">
    <property type="entry name" value="MFS_trans_sf"/>
</dbReference>
<dbReference type="RefSeq" id="WP_011900486.1">
    <property type="nucleotide sequence ID" value="NZ_JAAVJF010000001.1"/>
</dbReference>
<dbReference type="GeneID" id="5055645"/>
<feature type="transmembrane region" description="Helical" evidence="7">
    <location>
        <begin position="129"/>
        <end position="147"/>
    </location>
</feature>
<keyword evidence="6 7" id="KW-0472">Membrane</keyword>
<evidence type="ECO:0000256" key="5">
    <source>
        <dbReference type="ARBA" id="ARBA00022989"/>
    </source>
</evidence>
<dbReference type="AlphaFoldDB" id="A0A7L4P6W2"/>
<name>A0A7L4P6W2_9CREN</name>
<dbReference type="PANTHER" id="PTHR42718:SF46">
    <property type="entry name" value="BLR6921 PROTEIN"/>
    <property type="match status" value="1"/>
</dbReference>
<evidence type="ECO:0000256" key="4">
    <source>
        <dbReference type="ARBA" id="ARBA00022692"/>
    </source>
</evidence>
<comment type="subcellular location">
    <subcellularLocation>
        <location evidence="1">Cell membrane</location>
        <topology evidence="1">Multi-pass membrane protein</topology>
    </subcellularLocation>
</comment>
<keyword evidence="10" id="KW-1185">Reference proteome</keyword>
<evidence type="ECO:0000256" key="3">
    <source>
        <dbReference type="ARBA" id="ARBA00022475"/>
    </source>
</evidence>
<keyword evidence="2" id="KW-0813">Transport</keyword>
<protein>
    <submittedName>
        <fullName evidence="9">MFS transporter</fullName>
    </submittedName>
</protein>
<feature type="transmembrane region" description="Helical" evidence="7">
    <location>
        <begin position="69"/>
        <end position="87"/>
    </location>
</feature>
<feature type="transmembrane region" description="Helical" evidence="7">
    <location>
        <begin position="93"/>
        <end position="117"/>
    </location>
</feature>
<feature type="transmembrane region" description="Helical" evidence="7">
    <location>
        <begin position="277"/>
        <end position="295"/>
    </location>
</feature>
<feature type="transmembrane region" description="Helical" evidence="7">
    <location>
        <begin position="239"/>
        <end position="257"/>
    </location>
</feature>
<evidence type="ECO:0000256" key="2">
    <source>
        <dbReference type="ARBA" id="ARBA00022448"/>
    </source>
</evidence>
<keyword evidence="4 7" id="KW-0812">Transmembrane</keyword>
<dbReference type="Gene3D" id="1.20.1250.20">
    <property type="entry name" value="MFS general substrate transporter like domains"/>
    <property type="match status" value="2"/>
</dbReference>
<dbReference type="PROSITE" id="PS50850">
    <property type="entry name" value="MFS"/>
    <property type="match status" value="1"/>
</dbReference>
<reference evidence="9 10" key="1">
    <citation type="journal article" date="2020" name="Nat. Commun.">
        <title>The structures of two archaeal type IV pili illuminate evolutionary relationships.</title>
        <authorList>
            <person name="Wang F."/>
            <person name="Baquero D.P."/>
            <person name="Su Z."/>
            <person name="Beltran L.C."/>
            <person name="Prangishvili D."/>
            <person name="Krupovic M."/>
            <person name="Egelman E.H."/>
        </authorList>
    </citation>
    <scope>NUCLEOTIDE SEQUENCE [LARGE SCALE GENOMIC DNA]</scope>
    <source>
        <strain evidence="9 10">2GA</strain>
    </source>
</reference>
<gene>
    <name evidence="9" type="ORF">HC235_00600</name>
</gene>
<keyword evidence="5 7" id="KW-1133">Transmembrane helix</keyword>
<evidence type="ECO:0000256" key="7">
    <source>
        <dbReference type="SAM" id="Phobius"/>
    </source>
</evidence>
<feature type="transmembrane region" description="Helical" evidence="7">
    <location>
        <begin position="397"/>
        <end position="421"/>
    </location>
</feature>
<evidence type="ECO:0000313" key="9">
    <source>
        <dbReference type="EMBL" id="NYR14493.1"/>
    </source>
</evidence>
<dbReference type="OMA" id="NLFHDPR"/>
<dbReference type="SUPFAM" id="SSF103473">
    <property type="entry name" value="MFS general substrate transporter"/>
    <property type="match status" value="1"/>
</dbReference>
<dbReference type="EMBL" id="JAAVJF010000001">
    <property type="protein sequence ID" value="NYR14493.1"/>
    <property type="molecule type" value="Genomic_DNA"/>
</dbReference>
<comment type="caution">
    <text evidence="9">The sequence shown here is derived from an EMBL/GenBank/DDBJ whole genome shotgun (WGS) entry which is preliminary data.</text>
</comment>
<feature type="transmembrane region" description="Helical" evidence="7">
    <location>
        <begin position="307"/>
        <end position="328"/>
    </location>
</feature>
<feature type="domain" description="Major facilitator superfamily (MFS) profile" evidence="8">
    <location>
        <begin position="4"/>
        <end position="429"/>
    </location>
</feature>
<dbReference type="InterPro" id="IPR020846">
    <property type="entry name" value="MFS_dom"/>
</dbReference>
<evidence type="ECO:0000256" key="6">
    <source>
        <dbReference type="ARBA" id="ARBA00023136"/>
    </source>
</evidence>
<dbReference type="InterPro" id="IPR011701">
    <property type="entry name" value="MFS"/>
</dbReference>
<sequence>MRRALFAVFLSSFITPFMTSGLSVALPIIASDFSVGSAEAMAIFVLLNLAVAMWVLPFGRLADMWGPHVVFRAGLGVAGVGFLLAALSPTIGFFYASLLVAGVGLAAVFGSNNALIFRLVPPEKRAEAVGLNSMSVYVGLVVGPVLGGAVAQLSWRLILAIGAALTAVPYVMVRKSPRPAGGGRFDVLGSALLATSTALVVIGVYAGSPSLAVPGLLLLAAAIFVEWRSPSPVLDVRLFRNYVFTASLAAALLNYLATSALQPSLSLLFQKAFAMPPHYAGLLLSTQAAAMALFSPIAGRAGNRLPLAALAAAGSAILAVTLFAYSAAPSPATAPLALSLIGVGFALFIVPNTTIILSAAPPERRGTASALIAEARVVGMALSNAAAGQIMKNVPNITAGVSSVLAFLAYVSLATLALSLVRAGGRPRKR</sequence>
<feature type="transmembrane region" description="Helical" evidence="7">
    <location>
        <begin position="334"/>
        <end position="359"/>
    </location>
</feature>
<evidence type="ECO:0000313" key="10">
    <source>
        <dbReference type="Proteomes" id="UP000554766"/>
    </source>
</evidence>
<keyword evidence="3" id="KW-1003">Cell membrane</keyword>
<evidence type="ECO:0000259" key="8">
    <source>
        <dbReference type="PROSITE" id="PS50850"/>
    </source>
</evidence>
<dbReference type="GO" id="GO:0005886">
    <property type="term" value="C:plasma membrane"/>
    <property type="evidence" value="ECO:0007669"/>
    <property type="project" value="UniProtKB-SubCell"/>
</dbReference>
<dbReference type="Pfam" id="PF07690">
    <property type="entry name" value="MFS_1"/>
    <property type="match status" value="2"/>
</dbReference>
<accession>A0A7L4P6W2</accession>
<feature type="transmembrane region" description="Helical" evidence="7">
    <location>
        <begin position="211"/>
        <end position="227"/>
    </location>
</feature>
<proteinExistence type="predicted"/>
<feature type="transmembrane region" description="Helical" evidence="7">
    <location>
        <begin position="185"/>
        <end position="205"/>
    </location>
</feature>
<dbReference type="Proteomes" id="UP000554766">
    <property type="component" value="Unassembled WGS sequence"/>
</dbReference>